<dbReference type="PROSITE" id="PS51257">
    <property type="entry name" value="PROKAR_LIPOPROTEIN"/>
    <property type="match status" value="1"/>
</dbReference>
<dbReference type="InterPro" id="IPR024524">
    <property type="entry name" value="DUF3800"/>
</dbReference>
<accession>A0A4U1L594</accession>
<comment type="caution">
    <text evidence="1">The sequence shown here is derived from an EMBL/GenBank/DDBJ whole genome shotgun (WGS) entry which is preliminary data.</text>
</comment>
<dbReference type="Pfam" id="PF12686">
    <property type="entry name" value="DUF3800"/>
    <property type="match status" value="1"/>
</dbReference>
<protein>
    <submittedName>
        <fullName evidence="1">DUF3800 domain-containing protein</fullName>
    </submittedName>
</protein>
<dbReference type="Proteomes" id="UP000309138">
    <property type="component" value="Unassembled WGS sequence"/>
</dbReference>
<dbReference type="AlphaFoldDB" id="A0A4U1L594"/>
<organism evidence="1 2">
    <name type="scientific">Sphingomonas baiyangensis</name>
    <dbReference type="NCBI Taxonomy" id="2572576"/>
    <lineage>
        <taxon>Bacteria</taxon>
        <taxon>Pseudomonadati</taxon>
        <taxon>Pseudomonadota</taxon>
        <taxon>Alphaproteobacteria</taxon>
        <taxon>Sphingomonadales</taxon>
        <taxon>Sphingomonadaceae</taxon>
        <taxon>Sphingomonas</taxon>
    </lineage>
</organism>
<evidence type="ECO:0000313" key="1">
    <source>
        <dbReference type="EMBL" id="TKD51453.1"/>
    </source>
</evidence>
<evidence type="ECO:0000313" key="2">
    <source>
        <dbReference type="Proteomes" id="UP000309138"/>
    </source>
</evidence>
<keyword evidence="2" id="KW-1185">Reference proteome</keyword>
<dbReference type="EMBL" id="SWKR01000002">
    <property type="protein sequence ID" value="TKD51453.1"/>
    <property type="molecule type" value="Genomic_DNA"/>
</dbReference>
<dbReference type="RefSeq" id="WP_136943396.1">
    <property type="nucleotide sequence ID" value="NZ_SWKR01000002.1"/>
</dbReference>
<gene>
    <name evidence="1" type="ORF">FBR43_12350</name>
</gene>
<reference evidence="1 2" key="1">
    <citation type="submission" date="2019-04" db="EMBL/GenBank/DDBJ databases">
        <authorList>
            <person name="Yang Y."/>
            <person name="Wei D."/>
        </authorList>
    </citation>
    <scope>NUCLEOTIDE SEQUENCE [LARGE SCALE GENOMIC DNA]</scope>
    <source>
        <strain evidence="1 2">L-1-4w-11</strain>
    </source>
</reference>
<proteinExistence type="predicted"/>
<dbReference type="OrthoDB" id="9134940at2"/>
<name>A0A4U1L594_9SPHN</name>
<sequence length="363" mass="40010">MKHYFLDESGHGGDLASANLLDFSGQPVFALGCVGIDDESALAAELERLREKHQCGAGELKSSSLGAKLPAFACDLMEWLVVHEAAIFVEIVEKRFFIAIHVVNNLLCGRYSLDDVDQESRSLFAEFLSRSEFEPILLGYIGACRSEALGDVTNLLTLLWDALDESDEDVARTLQVLTMYARDHARLGDAKVGKFLPIPDLSVTGKKVWMLPNLSSLTNIYGRINQSRRQGLDGVTLVHDIQLQYDKVLSDGKAMLEKLAAENAMPVVPFADYQLRGNVTMRFASSADDSCLQAADLLAGSAMRFVRSGFPRQRRSDPALRQAFFKIYETGNPFTATGINLVVTDAILDRLQIPNIPSAPFVF</sequence>